<dbReference type="EMBL" id="JAULSX010000005">
    <property type="protein sequence ID" value="KAK3490803.1"/>
    <property type="molecule type" value="Genomic_DNA"/>
</dbReference>
<evidence type="ECO:0000313" key="2">
    <source>
        <dbReference type="Proteomes" id="UP001285908"/>
    </source>
</evidence>
<organism evidence="1 2">
    <name type="scientific">Neurospora hispaniola</name>
    <dbReference type="NCBI Taxonomy" id="588809"/>
    <lineage>
        <taxon>Eukaryota</taxon>
        <taxon>Fungi</taxon>
        <taxon>Dikarya</taxon>
        <taxon>Ascomycota</taxon>
        <taxon>Pezizomycotina</taxon>
        <taxon>Sordariomycetes</taxon>
        <taxon>Sordariomycetidae</taxon>
        <taxon>Sordariales</taxon>
        <taxon>Sordariaceae</taxon>
        <taxon>Neurospora</taxon>
    </lineage>
</organism>
<dbReference type="GeneID" id="87876645"/>
<dbReference type="AlphaFoldDB" id="A0AAJ0I628"/>
<reference evidence="1 2" key="1">
    <citation type="journal article" date="2023" name="Mol. Phylogenet. Evol.">
        <title>Genome-scale phylogeny and comparative genomics of the fungal order Sordariales.</title>
        <authorList>
            <person name="Hensen N."/>
            <person name="Bonometti L."/>
            <person name="Westerberg I."/>
            <person name="Brannstrom I.O."/>
            <person name="Guillou S."/>
            <person name="Cros-Aarteil S."/>
            <person name="Calhoun S."/>
            <person name="Haridas S."/>
            <person name="Kuo A."/>
            <person name="Mondo S."/>
            <person name="Pangilinan J."/>
            <person name="Riley R."/>
            <person name="LaButti K."/>
            <person name="Andreopoulos B."/>
            <person name="Lipzen A."/>
            <person name="Chen C."/>
            <person name="Yan M."/>
            <person name="Daum C."/>
            <person name="Ng V."/>
            <person name="Clum A."/>
            <person name="Steindorff A."/>
            <person name="Ohm R.A."/>
            <person name="Martin F."/>
            <person name="Silar P."/>
            <person name="Natvig D.O."/>
            <person name="Lalanne C."/>
            <person name="Gautier V."/>
            <person name="Ament-Velasquez S.L."/>
            <person name="Kruys A."/>
            <person name="Hutchinson M.I."/>
            <person name="Powell A.J."/>
            <person name="Barry K."/>
            <person name="Miller A.N."/>
            <person name="Grigoriev I.V."/>
            <person name="Debuchy R."/>
            <person name="Gladieux P."/>
            <person name="Hiltunen Thoren M."/>
            <person name="Johannesson H."/>
        </authorList>
    </citation>
    <scope>NUCLEOTIDE SEQUENCE [LARGE SCALE GENOMIC DNA]</scope>
    <source>
        <strain evidence="1 2">FGSC 10403</strain>
    </source>
</reference>
<keyword evidence="2" id="KW-1185">Reference proteome</keyword>
<dbReference type="RefSeq" id="XP_062691986.1">
    <property type="nucleotide sequence ID" value="XM_062839023.1"/>
</dbReference>
<comment type="caution">
    <text evidence="1">The sequence shown here is derived from an EMBL/GenBank/DDBJ whole genome shotgun (WGS) entry which is preliminary data.</text>
</comment>
<protein>
    <submittedName>
        <fullName evidence="1">Uncharacterized protein</fullName>
    </submittedName>
</protein>
<sequence>MRQKRRANSYDCSIYKPVHWSSVQEWVNLPYFELSSGARSELGSKEEGFERFPGTCALQIGMKGELQAQDCIPPQAARLKHQKIQMQRAS</sequence>
<name>A0AAJ0I628_9PEZI</name>
<accession>A0AAJ0I628</accession>
<dbReference type="Proteomes" id="UP001285908">
    <property type="component" value="Unassembled WGS sequence"/>
</dbReference>
<gene>
    <name evidence="1" type="ORF">B0T23DRAFT_405597</name>
</gene>
<proteinExistence type="predicted"/>
<evidence type="ECO:0000313" key="1">
    <source>
        <dbReference type="EMBL" id="KAK3490803.1"/>
    </source>
</evidence>